<dbReference type="Proteomes" id="UP001165190">
    <property type="component" value="Unassembled WGS sequence"/>
</dbReference>
<accession>A0A9W7LHT1</accession>
<dbReference type="AlphaFoldDB" id="A0A9W7LHT1"/>
<evidence type="ECO:0000259" key="1">
    <source>
        <dbReference type="PROSITE" id="PS50878"/>
    </source>
</evidence>
<feature type="domain" description="RNase H type-1" evidence="2">
    <location>
        <begin position="585"/>
        <end position="717"/>
    </location>
</feature>
<dbReference type="SUPFAM" id="SSF53098">
    <property type="entry name" value="Ribonuclease H-like"/>
    <property type="match status" value="1"/>
</dbReference>
<dbReference type="OrthoDB" id="817163at2759"/>
<dbReference type="InterPro" id="IPR000477">
    <property type="entry name" value="RT_dom"/>
</dbReference>
<dbReference type="InterPro" id="IPR002156">
    <property type="entry name" value="RNaseH_domain"/>
</dbReference>
<name>A0A9W7LHT1_HIBTR</name>
<dbReference type="Pfam" id="PF13456">
    <property type="entry name" value="RVT_3"/>
    <property type="match status" value="1"/>
</dbReference>
<feature type="domain" description="Reverse transcriptase" evidence="1">
    <location>
        <begin position="1"/>
        <end position="103"/>
    </location>
</feature>
<gene>
    <name evidence="3" type="ORF">HRI_000151000</name>
</gene>
<dbReference type="Pfam" id="PF13966">
    <property type="entry name" value="zf-RVT"/>
    <property type="match status" value="1"/>
</dbReference>
<evidence type="ECO:0000259" key="2">
    <source>
        <dbReference type="PROSITE" id="PS50879"/>
    </source>
</evidence>
<dbReference type="CDD" id="cd06222">
    <property type="entry name" value="RNase_H_like"/>
    <property type="match status" value="1"/>
</dbReference>
<proteinExistence type="predicted"/>
<sequence>MLRKAMDVGLFDGFKVGKVESVITISHLQFADDLLIFCGGENRQVRNIKRVLRVFELAAGLKLNLKKSKILGINIPEINVTDWAKSIGCLWEKFSTTYLGLPLGPRRNSSVLWDPVFKNFSKRLEGWKVGFLSIAGRLTLIKSVLSSLPIYFLSIFKIPASVLKKLNSLMAKFLWGESNEKAKIHWVGWNQICSSKSAGGLGVVNLEILNKSLLGKWIWRFGNEPSALWRKVISARLPGNPESILPVPSSNRHSSWIWQGISNTYFANDCFGHLLRSNLILQVGDDNNTHFWTDFWVGPFALKNKYPRVYILSCQKSGFVCEYGNKTDAGWDWQINLRRSLRDWEKEQWEAFMTTLNNFRSSFIHKDWIKWNDSSDGKYSVRSIRKGAERVFEGSFEWKDVVWLGVAPPKVEIFVWRAIMGRIPVVSELRKRGLYMVEDIRCKLCNLCEETPEHLFFDCFGVWNIWMSYCKLIGVHSVWPKSPGQFLNAWNGLIELTGFIWCRSIPFALIWSVWFMRNDIAFHNKKADWGQLAFLIRYRWVAWFKANNNCSDISFDSLFLDPSIAEQVLVKKSNKDTRLGWFPPPEGYLKLNVDGAFCPTSGRGGIGGILRDSKGISLMEFAESCEGGSPALTELAAAKEGVARFLNSQWADQHKLILETDCKTVFDWISGYSTPMVSAVREIGALRDQIHSAGLILKLIQRGQNMRADTLAKKGIG</sequence>
<dbReference type="InterPro" id="IPR012337">
    <property type="entry name" value="RNaseH-like_sf"/>
</dbReference>
<keyword evidence="4" id="KW-1185">Reference proteome</keyword>
<dbReference type="InterPro" id="IPR044730">
    <property type="entry name" value="RNase_H-like_dom_plant"/>
</dbReference>
<organism evidence="3 4">
    <name type="scientific">Hibiscus trionum</name>
    <name type="common">Flower of an hour</name>
    <dbReference type="NCBI Taxonomy" id="183268"/>
    <lineage>
        <taxon>Eukaryota</taxon>
        <taxon>Viridiplantae</taxon>
        <taxon>Streptophyta</taxon>
        <taxon>Embryophyta</taxon>
        <taxon>Tracheophyta</taxon>
        <taxon>Spermatophyta</taxon>
        <taxon>Magnoliopsida</taxon>
        <taxon>eudicotyledons</taxon>
        <taxon>Gunneridae</taxon>
        <taxon>Pentapetalae</taxon>
        <taxon>rosids</taxon>
        <taxon>malvids</taxon>
        <taxon>Malvales</taxon>
        <taxon>Malvaceae</taxon>
        <taxon>Malvoideae</taxon>
        <taxon>Hibiscus</taxon>
    </lineage>
</organism>
<dbReference type="PANTHER" id="PTHR33116:SF75">
    <property type="entry name" value="RIBONUCLEASE H PROTEIN"/>
    <property type="match status" value="1"/>
</dbReference>
<evidence type="ECO:0000313" key="4">
    <source>
        <dbReference type="Proteomes" id="UP001165190"/>
    </source>
</evidence>
<dbReference type="PROSITE" id="PS50878">
    <property type="entry name" value="RT_POL"/>
    <property type="match status" value="1"/>
</dbReference>
<evidence type="ECO:0000313" key="3">
    <source>
        <dbReference type="EMBL" id="GMI64817.1"/>
    </source>
</evidence>
<dbReference type="InterPro" id="IPR026960">
    <property type="entry name" value="RVT-Znf"/>
</dbReference>
<dbReference type="GO" id="GO:0004523">
    <property type="term" value="F:RNA-DNA hybrid ribonuclease activity"/>
    <property type="evidence" value="ECO:0007669"/>
    <property type="project" value="InterPro"/>
</dbReference>
<reference evidence="3" key="1">
    <citation type="submission" date="2023-05" db="EMBL/GenBank/DDBJ databases">
        <title>Genome and transcriptome analyses reveal genes involved in the formation of fine ridges on petal epidermal cells in Hibiscus trionum.</title>
        <authorList>
            <person name="Koshimizu S."/>
            <person name="Masuda S."/>
            <person name="Ishii T."/>
            <person name="Shirasu K."/>
            <person name="Hoshino A."/>
            <person name="Arita M."/>
        </authorList>
    </citation>
    <scope>NUCLEOTIDE SEQUENCE</scope>
    <source>
        <strain evidence="3">Hamamatsu line</strain>
    </source>
</reference>
<dbReference type="PROSITE" id="PS50879">
    <property type="entry name" value="RNASE_H_1"/>
    <property type="match status" value="1"/>
</dbReference>
<protein>
    <recommendedName>
        <fullName evidence="5">Reverse transcriptase domain-containing protein</fullName>
    </recommendedName>
</protein>
<dbReference type="PANTHER" id="PTHR33116">
    <property type="entry name" value="REVERSE TRANSCRIPTASE ZINC-BINDING DOMAIN-CONTAINING PROTEIN-RELATED-RELATED"/>
    <property type="match status" value="1"/>
</dbReference>
<dbReference type="EMBL" id="BSYR01000003">
    <property type="protein sequence ID" value="GMI64817.1"/>
    <property type="molecule type" value="Genomic_DNA"/>
</dbReference>
<dbReference type="GO" id="GO:0003676">
    <property type="term" value="F:nucleic acid binding"/>
    <property type="evidence" value="ECO:0007669"/>
    <property type="project" value="InterPro"/>
</dbReference>
<dbReference type="Gene3D" id="3.30.420.10">
    <property type="entry name" value="Ribonuclease H-like superfamily/Ribonuclease H"/>
    <property type="match status" value="1"/>
</dbReference>
<dbReference type="InterPro" id="IPR036397">
    <property type="entry name" value="RNaseH_sf"/>
</dbReference>
<evidence type="ECO:0008006" key="5">
    <source>
        <dbReference type="Google" id="ProtNLM"/>
    </source>
</evidence>
<comment type="caution">
    <text evidence="3">The sequence shown here is derived from an EMBL/GenBank/DDBJ whole genome shotgun (WGS) entry which is preliminary data.</text>
</comment>